<evidence type="ECO:0000313" key="1">
    <source>
        <dbReference type="EMBL" id="QDA56464.1"/>
    </source>
</evidence>
<dbReference type="EMBL" id="CP040871">
    <property type="protein sequence ID" value="QDA56464.1"/>
    <property type="molecule type" value="Genomic_DNA"/>
</dbReference>
<reference evidence="1 2" key="1">
    <citation type="submission" date="2019-06" db="EMBL/GenBank/DDBJ databases">
        <title>Thermomonas aquatica sp. nov., isolated from an industrial wastewater treatment plant.</title>
        <authorList>
            <person name="Jeon J.H."/>
            <person name="Park D.-S."/>
        </authorList>
    </citation>
    <scope>NUCLEOTIDE SEQUENCE [LARGE SCALE GENOMIC DNA]</scope>
    <source>
        <strain evidence="1 2">SY21</strain>
    </source>
</reference>
<accession>A0A5B7ZMF2</accession>
<gene>
    <name evidence="1" type="ORF">FHQ07_03630</name>
</gene>
<dbReference type="OrthoDB" id="5148286at2"/>
<protein>
    <submittedName>
        <fullName evidence="1">Uncharacterized protein</fullName>
    </submittedName>
</protein>
<evidence type="ECO:0000313" key="2">
    <source>
        <dbReference type="Proteomes" id="UP000308149"/>
    </source>
</evidence>
<dbReference type="KEGG" id="thes:FHQ07_03630"/>
<organism evidence="1 2">
    <name type="scientific">Thermomonas aquatica</name>
    <dbReference type="NCBI Taxonomy" id="2202149"/>
    <lineage>
        <taxon>Bacteria</taxon>
        <taxon>Pseudomonadati</taxon>
        <taxon>Pseudomonadota</taxon>
        <taxon>Gammaproteobacteria</taxon>
        <taxon>Lysobacterales</taxon>
        <taxon>Lysobacteraceae</taxon>
        <taxon>Thermomonas</taxon>
    </lineage>
</organism>
<name>A0A5B7ZMF2_9GAMM</name>
<dbReference type="RefSeq" id="WP_139715392.1">
    <property type="nucleotide sequence ID" value="NZ_CP040871.1"/>
</dbReference>
<keyword evidence="2" id="KW-1185">Reference proteome</keyword>
<sequence>MTKIDELLVRELGKVGASSGDIAESLGEKIGIPTSGAITSMGGSFGAKIAAKFLPTEQHQVELTIRSDPRFILTKAHAFMSSNGRVTESEEIEKSPFPAISGVVGSGFLNMNPTILSCEISAITDDSCTVVVSGAAKEGLIKQRSAAKAVDRLAAALS</sequence>
<dbReference type="AlphaFoldDB" id="A0A5B7ZMF2"/>
<proteinExistence type="predicted"/>
<dbReference type="Proteomes" id="UP000308149">
    <property type="component" value="Chromosome"/>
</dbReference>